<proteinExistence type="predicted"/>
<reference evidence="3" key="1">
    <citation type="journal article" date="2019" name="Int. J. Syst. Evol. Microbiol.">
        <title>The Global Catalogue of Microorganisms (GCM) 10K type strain sequencing project: providing services to taxonomists for standard genome sequencing and annotation.</title>
        <authorList>
            <consortium name="The Broad Institute Genomics Platform"/>
            <consortium name="The Broad Institute Genome Sequencing Center for Infectious Disease"/>
            <person name="Wu L."/>
            <person name="Ma J."/>
        </authorList>
    </citation>
    <scope>NUCLEOTIDE SEQUENCE [LARGE SCALE GENOMIC DNA]</scope>
    <source>
        <strain evidence="3">CCM 8896</strain>
    </source>
</reference>
<comment type="caution">
    <text evidence="2">The sequence shown here is derived from an EMBL/GenBank/DDBJ whole genome shotgun (WGS) entry which is preliminary data.</text>
</comment>
<keyword evidence="3" id="KW-1185">Reference proteome</keyword>
<gene>
    <name evidence="2" type="ORF">ACFQ5M_05620</name>
</gene>
<organism evidence="2 3">
    <name type="scientific">Agrilactobacillus yilanensis</name>
    <dbReference type="NCBI Taxonomy" id="2485997"/>
    <lineage>
        <taxon>Bacteria</taxon>
        <taxon>Bacillati</taxon>
        <taxon>Bacillota</taxon>
        <taxon>Bacilli</taxon>
        <taxon>Lactobacillales</taxon>
        <taxon>Lactobacillaceae</taxon>
        <taxon>Agrilactobacillus</taxon>
    </lineage>
</organism>
<protein>
    <submittedName>
        <fullName evidence="2">Uncharacterized protein</fullName>
    </submittedName>
</protein>
<feature type="region of interest" description="Disordered" evidence="1">
    <location>
        <begin position="16"/>
        <end position="51"/>
    </location>
</feature>
<feature type="compositionally biased region" description="Basic and acidic residues" evidence="1">
    <location>
        <begin position="23"/>
        <end position="51"/>
    </location>
</feature>
<dbReference type="RefSeq" id="WP_164507071.1">
    <property type="nucleotide sequence ID" value="NZ_JBHTOP010000013.1"/>
</dbReference>
<name>A0ABW4J6K9_9LACO</name>
<accession>A0ABW4J6K9</accession>
<dbReference type="EMBL" id="JBHTOP010000013">
    <property type="protein sequence ID" value="MFD1671565.1"/>
    <property type="molecule type" value="Genomic_DNA"/>
</dbReference>
<evidence type="ECO:0000313" key="3">
    <source>
        <dbReference type="Proteomes" id="UP001597267"/>
    </source>
</evidence>
<evidence type="ECO:0000256" key="1">
    <source>
        <dbReference type="SAM" id="MobiDB-lite"/>
    </source>
</evidence>
<dbReference type="Proteomes" id="UP001597267">
    <property type="component" value="Unassembled WGS sequence"/>
</dbReference>
<sequence>MGLVARRNVDLNGLLDSFASVPDLEKDKKQKKETAKAEDKKKSTKKADKKD</sequence>
<evidence type="ECO:0000313" key="2">
    <source>
        <dbReference type="EMBL" id="MFD1671565.1"/>
    </source>
</evidence>